<dbReference type="PANTHER" id="PTHR47152">
    <property type="entry name" value="SLR2084 PROTEIN-RELATED"/>
    <property type="match status" value="1"/>
</dbReference>
<dbReference type="Gene3D" id="3.90.1570.10">
    <property type="entry name" value="tt1808, chain A"/>
    <property type="match status" value="1"/>
</dbReference>
<dbReference type="SUPFAM" id="SSF52980">
    <property type="entry name" value="Restriction endonuclease-like"/>
    <property type="match status" value="1"/>
</dbReference>
<dbReference type="GO" id="GO:0004519">
    <property type="term" value="F:endonuclease activity"/>
    <property type="evidence" value="ECO:0007669"/>
    <property type="project" value="UniProtKB-KW"/>
</dbReference>
<dbReference type="InterPro" id="IPR008538">
    <property type="entry name" value="Uma2"/>
</dbReference>
<dbReference type="RefSeq" id="WP_244349842.1">
    <property type="nucleotide sequence ID" value="NZ_JAFIRA010000012.1"/>
</dbReference>
<evidence type="ECO:0000313" key="3">
    <source>
        <dbReference type="Proteomes" id="UP000830835"/>
    </source>
</evidence>
<feature type="domain" description="Putative restriction endonuclease" evidence="1">
    <location>
        <begin position="30"/>
        <end position="181"/>
    </location>
</feature>
<evidence type="ECO:0000313" key="2">
    <source>
        <dbReference type="EMBL" id="MCJ2542567.1"/>
    </source>
</evidence>
<dbReference type="InterPro" id="IPR012296">
    <property type="entry name" value="Nuclease_put_TT1808"/>
</dbReference>
<evidence type="ECO:0000259" key="1">
    <source>
        <dbReference type="Pfam" id="PF05685"/>
    </source>
</evidence>
<dbReference type="EMBL" id="JAFIRA010000012">
    <property type="protein sequence ID" value="MCJ2542567.1"/>
    <property type="molecule type" value="Genomic_DNA"/>
</dbReference>
<gene>
    <name evidence="2" type="ORF">JX360_06555</name>
</gene>
<dbReference type="Pfam" id="PF05685">
    <property type="entry name" value="Uma2"/>
    <property type="match status" value="1"/>
</dbReference>
<organism evidence="2 3">
    <name type="scientific">Thermostichus vulcanus str. 'Rupite'</name>
    <dbReference type="NCBI Taxonomy" id="2813851"/>
    <lineage>
        <taxon>Bacteria</taxon>
        <taxon>Bacillati</taxon>
        <taxon>Cyanobacteriota</taxon>
        <taxon>Cyanophyceae</taxon>
        <taxon>Thermostichales</taxon>
        <taxon>Thermostichaceae</taxon>
        <taxon>Thermostichus</taxon>
    </lineage>
</organism>
<dbReference type="CDD" id="cd06260">
    <property type="entry name" value="DUF820-like"/>
    <property type="match status" value="1"/>
</dbReference>
<keyword evidence="3" id="KW-1185">Reference proteome</keyword>
<keyword evidence="2" id="KW-0540">Nuclease</keyword>
<accession>A0ABT0C9V9</accession>
<keyword evidence="2" id="KW-0255">Endonuclease</keyword>
<sequence length="221" mass="25829">MATYATPEMASTERSPLLGEERVVLNDISWQTFERLLTEAGEGRNTRFHYWQGRLEIMSPLAPHEGSNRFLESLIVVIAEEWNLNLRQLGSWTMRRSDLQMGAEPDSCYYIQHEPLIRHKEEIDLAVDPPPDLVLEIDITHPSKRRLPIYAKLGVPEVWTYNGRTVQYFQRQDDTYLPIAQSLSFPSLPASILQEFLEKRYGIGEIEAIRQFREWARQQIR</sequence>
<proteinExistence type="predicted"/>
<comment type="caution">
    <text evidence="2">The sequence shown here is derived from an EMBL/GenBank/DDBJ whole genome shotgun (WGS) entry which is preliminary data.</text>
</comment>
<protein>
    <submittedName>
        <fullName evidence="2">Uma2 family endonuclease</fullName>
    </submittedName>
</protein>
<name>A0ABT0C9V9_THEVL</name>
<dbReference type="PANTHER" id="PTHR47152:SF2">
    <property type="entry name" value="SLR2084 PROTEIN"/>
    <property type="match status" value="1"/>
</dbReference>
<keyword evidence="2" id="KW-0378">Hydrolase</keyword>
<dbReference type="Proteomes" id="UP000830835">
    <property type="component" value="Unassembled WGS sequence"/>
</dbReference>
<dbReference type="InterPro" id="IPR011335">
    <property type="entry name" value="Restrct_endonuc-II-like"/>
</dbReference>
<reference evidence="2" key="1">
    <citation type="submission" date="2021-02" db="EMBL/GenBank/DDBJ databases">
        <title>The CRISPR/cas machinery reduction and long-range gene transfer in the hot spring cyanobacterium Synechococcus.</title>
        <authorList>
            <person name="Dvorak P."/>
            <person name="Jahodarova E."/>
            <person name="Hasler P."/>
            <person name="Poulickova A."/>
        </authorList>
    </citation>
    <scope>NUCLEOTIDE SEQUENCE</scope>
    <source>
        <strain evidence="2">Rupite</strain>
    </source>
</reference>